<feature type="region of interest" description="Disordered" evidence="1">
    <location>
        <begin position="161"/>
        <end position="237"/>
    </location>
</feature>
<dbReference type="GeneID" id="87955718"/>
<dbReference type="Proteomes" id="UP001329825">
    <property type="component" value="Chromosome 4"/>
</dbReference>
<evidence type="ECO:0000313" key="4">
    <source>
        <dbReference type="EMBL" id="WRT66628.1"/>
    </source>
</evidence>
<evidence type="ECO:0000313" key="5">
    <source>
        <dbReference type="Proteomes" id="UP001329825"/>
    </source>
</evidence>
<keyword evidence="2" id="KW-1133">Transmembrane helix</keyword>
<feature type="chain" id="PRO_5047235651" evidence="3">
    <location>
        <begin position="21"/>
        <end position="277"/>
    </location>
</feature>
<keyword evidence="2" id="KW-0812">Transmembrane</keyword>
<accession>A0ABZ1CYI5</accession>
<sequence length="277" mass="27270">MNAISLAILAILPFLARLKAQEASANGGPDLTQFPEWVTNDYDCVIGCLSGFNDTITTIPLPDLESSSFGCASSSCQGDGTGNYYQTRYYIQLFYATGSIYEWADSAPDGYKHATFTWGEAEQQAQSSASAEQATASDPWSADVAEATAAASGGGTGGLAVVSSTGTDGQGASTTGGESASAAATDGVSSAPGETGSHTQSSAKSATSSAIPTASGSTNGTKSGNGTTNGNGTADGNGSSDALPAMLTGLGGLGIHGLVCMVVGLVSLGLGGVVTGL</sequence>
<feature type="transmembrane region" description="Helical" evidence="2">
    <location>
        <begin position="253"/>
        <end position="274"/>
    </location>
</feature>
<proteinExistence type="predicted"/>
<protein>
    <submittedName>
        <fullName evidence="4">Uncharacterized protein</fullName>
    </submittedName>
</protein>
<dbReference type="EMBL" id="CP141884">
    <property type="protein sequence ID" value="WRT66628.1"/>
    <property type="molecule type" value="Genomic_DNA"/>
</dbReference>
<reference evidence="4 5" key="1">
    <citation type="submission" date="2024-01" db="EMBL/GenBank/DDBJ databases">
        <title>Comparative genomics of Cryptococcus and Kwoniella reveals pathogenesis evolution and contrasting modes of karyotype evolution via chromosome fusion or intercentromeric recombination.</title>
        <authorList>
            <person name="Coelho M.A."/>
            <person name="David-Palma M."/>
            <person name="Shea T."/>
            <person name="Bowers K."/>
            <person name="McGinley-Smith S."/>
            <person name="Mohammad A.W."/>
            <person name="Gnirke A."/>
            <person name="Yurkov A.M."/>
            <person name="Nowrousian M."/>
            <person name="Sun S."/>
            <person name="Cuomo C.A."/>
            <person name="Heitman J."/>
        </authorList>
    </citation>
    <scope>NUCLEOTIDE SEQUENCE [LARGE SCALE GENOMIC DNA]</scope>
    <source>
        <strain evidence="4">CBS 11374</strain>
    </source>
</reference>
<keyword evidence="2" id="KW-0472">Membrane</keyword>
<evidence type="ECO:0000256" key="3">
    <source>
        <dbReference type="SAM" id="SignalP"/>
    </source>
</evidence>
<evidence type="ECO:0000256" key="1">
    <source>
        <dbReference type="SAM" id="MobiDB-lite"/>
    </source>
</evidence>
<evidence type="ECO:0000256" key="2">
    <source>
        <dbReference type="SAM" id="Phobius"/>
    </source>
</evidence>
<feature type="compositionally biased region" description="Low complexity" evidence="1">
    <location>
        <begin position="197"/>
        <end position="226"/>
    </location>
</feature>
<feature type="compositionally biased region" description="Low complexity" evidence="1">
    <location>
        <begin position="161"/>
        <end position="185"/>
    </location>
</feature>
<organism evidence="4 5">
    <name type="scientific">Kwoniella shivajii</name>
    <dbReference type="NCBI Taxonomy" id="564305"/>
    <lineage>
        <taxon>Eukaryota</taxon>
        <taxon>Fungi</taxon>
        <taxon>Dikarya</taxon>
        <taxon>Basidiomycota</taxon>
        <taxon>Agaricomycotina</taxon>
        <taxon>Tremellomycetes</taxon>
        <taxon>Tremellales</taxon>
        <taxon>Cryptococcaceae</taxon>
        <taxon>Kwoniella</taxon>
    </lineage>
</organism>
<gene>
    <name evidence="4" type="ORF">IL334_003587</name>
</gene>
<dbReference type="RefSeq" id="XP_062791368.1">
    <property type="nucleotide sequence ID" value="XM_062935317.1"/>
</dbReference>
<name>A0ABZ1CYI5_9TREE</name>
<feature type="region of interest" description="Disordered" evidence="1">
    <location>
        <begin position="123"/>
        <end position="142"/>
    </location>
</feature>
<feature type="signal peptide" evidence="3">
    <location>
        <begin position="1"/>
        <end position="20"/>
    </location>
</feature>
<keyword evidence="3" id="KW-0732">Signal</keyword>
<keyword evidence="5" id="KW-1185">Reference proteome</keyword>